<feature type="region of interest" description="Disordered" evidence="1">
    <location>
        <begin position="63"/>
        <end position="84"/>
    </location>
</feature>
<proteinExistence type="predicted"/>
<evidence type="ECO:0000256" key="1">
    <source>
        <dbReference type="SAM" id="MobiDB-lite"/>
    </source>
</evidence>
<gene>
    <name evidence="2" type="ORF">BN983_03070</name>
</gene>
<dbReference type="Proteomes" id="UP000028868">
    <property type="component" value="Unassembled WGS sequence"/>
</dbReference>
<evidence type="ECO:0000313" key="3">
    <source>
        <dbReference type="Proteomes" id="UP000028868"/>
    </source>
</evidence>
<protein>
    <submittedName>
        <fullName evidence="2">Uncharacterized protein</fullName>
    </submittedName>
</protein>
<keyword evidence="3" id="KW-1185">Reference proteome</keyword>
<evidence type="ECO:0000313" key="2">
    <source>
        <dbReference type="EMBL" id="CDQ24773.1"/>
    </source>
</evidence>
<name>A0A059NXY7_9BACI</name>
<reference evidence="3" key="1">
    <citation type="submission" date="2014-03" db="EMBL/GenBank/DDBJ databases">
        <authorList>
            <person name="Urmite Genomes U."/>
        </authorList>
    </citation>
    <scope>NUCLEOTIDE SEQUENCE [LARGE SCALE GENOMIC DNA]</scope>
    <source>
        <strain evidence="3">HD-03</strain>
    </source>
</reference>
<accession>A0A059NXY7</accession>
<organism evidence="2 3">
    <name type="scientific">Halobacillus karajensis</name>
    <dbReference type="NCBI Taxonomy" id="195088"/>
    <lineage>
        <taxon>Bacteria</taxon>
        <taxon>Bacillati</taxon>
        <taxon>Bacillota</taxon>
        <taxon>Bacilli</taxon>
        <taxon>Bacillales</taxon>
        <taxon>Bacillaceae</taxon>
        <taxon>Halobacillus</taxon>
    </lineage>
</organism>
<dbReference type="EMBL" id="CCDI010000004">
    <property type="protein sequence ID" value="CDQ24773.1"/>
    <property type="molecule type" value="Genomic_DNA"/>
</dbReference>
<dbReference type="AlphaFoldDB" id="A0A059NXY7"/>
<comment type="caution">
    <text evidence="2">The sequence shown here is derived from an EMBL/GenBank/DDBJ whole genome shotgun (WGS) entry which is preliminary data.</text>
</comment>
<reference evidence="2 3" key="2">
    <citation type="submission" date="2014-05" db="EMBL/GenBank/DDBJ databases">
        <title>Draft genome sequence of Halobacillus karajensis HK-03.</title>
        <authorList>
            <person name="Khelaifia S."/>
            <person name="Croce O."/>
            <person name="Lagier J.C."/>
            <person name="Raoult D."/>
        </authorList>
    </citation>
    <scope>NUCLEOTIDE SEQUENCE [LARGE SCALE GENOMIC DNA]</scope>
    <source>
        <strain evidence="2 3">HD-03</strain>
    </source>
</reference>
<sequence>MDENISSVFLCSTLGFKFSYMLFGRLFNTEWPLHHVGRKASGILPTLQTLLNVRETPDISDLSVEDRGTSMNGGDNVDNIRGML</sequence>